<feature type="compositionally biased region" description="Basic and acidic residues" evidence="2">
    <location>
        <begin position="375"/>
        <end position="387"/>
    </location>
</feature>
<dbReference type="EMBL" id="NNAY01000169">
    <property type="protein sequence ID" value="OXU30354.1"/>
    <property type="molecule type" value="Genomic_DNA"/>
</dbReference>
<keyword evidence="5" id="KW-1185">Reference proteome</keyword>
<dbReference type="SMART" id="SM01257">
    <property type="entry name" value="KRAP_IP3R_bind"/>
    <property type="match status" value="1"/>
</dbReference>
<evidence type="ECO:0000313" key="4">
    <source>
        <dbReference type="EMBL" id="OXU30354.1"/>
    </source>
</evidence>
<feature type="compositionally biased region" description="Basic and acidic residues" evidence="2">
    <location>
        <begin position="443"/>
        <end position="465"/>
    </location>
</feature>
<dbReference type="AlphaFoldDB" id="A0A232FHY0"/>
<proteinExistence type="predicted"/>
<gene>
    <name evidence="4" type="ORF">TSAR_015883</name>
</gene>
<dbReference type="Pfam" id="PF14722">
    <property type="entry name" value="KRAP_IP3R_bind"/>
    <property type="match status" value="1"/>
</dbReference>
<dbReference type="Proteomes" id="UP000215335">
    <property type="component" value="Unassembled WGS sequence"/>
</dbReference>
<accession>A0A232FHY0</accession>
<dbReference type="GO" id="GO:0005102">
    <property type="term" value="F:signaling receptor binding"/>
    <property type="evidence" value="ECO:0007669"/>
    <property type="project" value="InterPro"/>
</dbReference>
<name>A0A232FHY0_9HYME</name>
<feature type="region of interest" description="Disordered" evidence="2">
    <location>
        <begin position="413"/>
        <end position="465"/>
    </location>
</feature>
<dbReference type="PANTHER" id="PTHR17469:SF15">
    <property type="entry name" value="ITPR-INTERACTING DOMAIN-CONTAINING PROTEIN"/>
    <property type="match status" value="1"/>
</dbReference>
<feature type="region of interest" description="Disordered" evidence="2">
    <location>
        <begin position="365"/>
        <end position="387"/>
    </location>
</feature>
<dbReference type="InterPro" id="IPR029325">
    <property type="entry name" value="ITPR-bd"/>
</dbReference>
<feature type="region of interest" description="Disordered" evidence="2">
    <location>
        <begin position="1"/>
        <end position="26"/>
    </location>
</feature>
<dbReference type="PANTHER" id="PTHR17469">
    <property type="entry name" value="SPERM SPECIFIC ANTIGEN 2-RELATED"/>
    <property type="match status" value="1"/>
</dbReference>
<comment type="caution">
    <text evidence="4">The sequence shown here is derived from an EMBL/GenBank/DDBJ whole genome shotgun (WGS) entry which is preliminary data.</text>
</comment>
<evidence type="ECO:0000313" key="5">
    <source>
        <dbReference type="Proteomes" id="UP000215335"/>
    </source>
</evidence>
<evidence type="ECO:0000259" key="3">
    <source>
        <dbReference type="SMART" id="SM01257"/>
    </source>
</evidence>
<feature type="coiled-coil region" evidence="1">
    <location>
        <begin position="537"/>
        <end position="564"/>
    </location>
</feature>
<feature type="compositionally biased region" description="Low complexity" evidence="2">
    <location>
        <begin position="421"/>
        <end position="433"/>
    </location>
</feature>
<dbReference type="OrthoDB" id="6088188at2759"/>
<protein>
    <recommendedName>
        <fullName evidence="3">ITPR-interacting domain-containing protein</fullName>
    </recommendedName>
</protein>
<feature type="compositionally biased region" description="Polar residues" evidence="2">
    <location>
        <begin position="1"/>
        <end position="12"/>
    </location>
</feature>
<organism evidence="4 5">
    <name type="scientific">Trichomalopsis sarcophagae</name>
    <dbReference type="NCBI Taxonomy" id="543379"/>
    <lineage>
        <taxon>Eukaryota</taxon>
        <taxon>Metazoa</taxon>
        <taxon>Ecdysozoa</taxon>
        <taxon>Arthropoda</taxon>
        <taxon>Hexapoda</taxon>
        <taxon>Insecta</taxon>
        <taxon>Pterygota</taxon>
        <taxon>Neoptera</taxon>
        <taxon>Endopterygota</taxon>
        <taxon>Hymenoptera</taxon>
        <taxon>Apocrita</taxon>
        <taxon>Proctotrupomorpha</taxon>
        <taxon>Chalcidoidea</taxon>
        <taxon>Pteromalidae</taxon>
        <taxon>Pteromalinae</taxon>
        <taxon>Trichomalopsis</taxon>
    </lineage>
</organism>
<reference evidence="4 5" key="1">
    <citation type="journal article" date="2017" name="Curr. Biol.">
        <title>The Evolution of Venom by Co-option of Single-Copy Genes.</title>
        <authorList>
            <person name="Martinson E.O."/>
            <person name="Mrinalini"/>
            <person name="Kelkar Y.D."/>
            <person name="Chang C.H."/>
            <person name="Werren J.H."/>
        </authorList>
    </citation>
    <scope>NUCLEOTIDE SEQUENCE [LARGE SCALE GENOMIC DNA]</scope>
    <source>
        <strain evidence="4 5">Alberta</strain>
        <tissue evidence="4">Whole body</tissue>
    </source>
</reference>
<dbReference type="InterPro" id="IPR043444">
    <property type="entry name" value="TESPA1-like"/>
</dbReference>
<feature type="region of interest" description="Disordered" evidence="2">
    <location>
        <begin position="499"/>
        <end position="519"/>
    </location>
</feature>
<feature type="compositionally biased region" description="Basic and acidic residues" evidence="2">
    <location>
        <begin position="499"/>
        <end position="515"/>
    </location>
</feature>
<evidence type="ECO:0000256" key="2">
    <source>
        <dbReference type="SAM" id="MobiDB-lite"/>
    </source>
</evidence>
<keyword evidence="1" id="KW-0175">Coiled coil</keyword>
<evidence type="ECO:0000256" key="1">
    <source>
        <dbReference type="SAM" id="Coils"/>
    </source>
</evidence>
<sequence>MRRRTSPVQQWVDSLPSPAKSTASSLGSIIRQQSVSVDSESASIPECTVEQAYSEKENFISHSNMTVSTPITVPSSPAITYHGRNVSRLARDPSFQSDSSHCSSVESLLELRRADPEAVLLSLGFGGCAGSPQENGPLSRIPKRFLQPSRLKGIAINDFVRHQQEANESLDSTSLGYRGLTGRFLFPHPAPSRWIFYRTKRGVFGGRLKFIVFFRSDVSTGSPYVAPSEIVQKIMQRLREHESHELDAYASYNNNAEPYMLPQQQEGRLSVLSPDNRQFLERPRSKSPDMRNKRMIIGQRSFAFGRDGDLIEINPRSTQSSVESDDVFVYLDDLSPDTTSTMNQLGPTVYSGNFETSNYLKEPNNSFLHNHNKPRLIDLRSNPSKENRDSIETVIPVNINNNYVSTATINVATDKNHNESSEAASPRRASEGSNAKSSLQDQEEGRRHSDTVMHSMKKSDDELCRKRNLRRQAKIRDEDTVAEVEEDVSSRATSLRLSDESPRCSHCGKPERSHDDGEEAGVSCCYKGTSQNCWREMEKVLQKNKKLEDVVNKSRREMAEIRDMLSSVLSVRMEPGF</sequence>
<feature type="domain" description="ITPR-interacting" evidence="3">
    <location>
        <begin position="87"/>
        <end position="288"/>
    </location>
</feature>